<keyword evidence="4" id="KW-0067">ATP-binding</keyword>
<sequence>MVDYTQIPKSSSGPCVGDQLKGHQKTALSRILFADNDYASLKRSRMEEDKSISERDLKNHSAFPHLWSKIGHDKWNNRLTDEIALSQDRPLQGSGMVLADEMGMGKSVTVLAVIEATREAAVEWACTTDEEAENPSYRLPKRWDLNDIYIDTPPHSDTSLSPKKKRKIAQGSSRSLSSDSLNHETTSTDIPLRTKATLIVCPLSVLDVWIKMIEKHWEGGVDIGLPLKTSNLKSQRPIVSETLRIFLHRNNKMDVSPRKLCWTDIVLTTYETILRDHERDGLLYDLIFYRVVLDEGHRVCNISTGKFNAVNDLHRRHMLIVTGTPLQNYLSDMWSYAALLRLPCDLDQPDKFQKHIIDPILVPNFDKLDWRKLQTFVDIYFIRRVKDDNFWSKLPPKLIYVNWLDPTTSQTIMHDYRDDNPHQWALNTRQRQIAASSELVIRLDQVLMKAKDKSWEEMGYDEKRGSCKLDWLKQFVKEQRQKEKLVIFSQWTKMLDRVEELMHRLGYDCYRLQGKVPAEERPVIAAHFNEDESTRVCMLASIKAVSEGISLVGASICIFMDILWNPAPHDQAMDRLHRPGQTKTVTVYFPLTSETIEEQVWLRQKLKRGYYPRMFRDDNRRQSSSGNAHSGMNELVLSDSVFDELLLALPTRVYDSKDGEEED</sequence>
<dbReference type="InterPro" id="IPR014001">
    <property type="entry name" value="Helicase_ATP-bd"/>
</dbReference>
<dbReference type="SUPFAM" id="SSF52540">
    <property type="entry name" value="P-loop containing nucleoside triphosphate hydrolases"/>
    <property type="match status" value="2"/>
</dbReference>
<dbReference type="PROSITE" id="PS51192">
    <property type="entry name" value="HELICASE_ATP_BIND_1"/>
    <property type="match status" value="1"/>
</dbReference>
<dbReference type="GO" id="GO:0008094">
    <property type="term" value="F:ATP-dependent activity, acting on DNA"/>
    <property type="evidence" value="ECO:0007669"/>
    <property type="project" value="TreeGrafter"/>
</dbReference>
<evidence type="ECO:0000256" key="4">
    <source>
        <dbReference type="ARBA" id="ARBA00022840"/>
    </source>
</evidence>
<evidence type="ECO:0000313" key="6">
    <source>
        <dbReference type="EMBL" id="WWD18672.1"/>
    </source>
</evidence>
<dbReference type="GO" id="GO:0016787">
    <property type="term" value="F:hydrolase activity"/>
    <property type="evidence" value="ECO:0007669"/>
    <property type="project" value="UniProtKB-KW"/>
</dbReference>
<reference evidence="6" key="1">
    <citation type="submission" date="2017-08" db="EMBL/GenBank/DDBJ databases">
        <authorList>
            <person name="Cuomo C."/>
            <person name="Billmyre B."/>
            <person name="Heitman J."/>
        </authorList>
    </citation>
    <scope>NUCLEOTIDE SEQUENCE</scope>
    <source>
        <strain evidence="6">CBS 12478</strain>
    </source>
</reference>
<gene>
    <name evidence="6" type="ORF">CI109_103126</name>
</gene>
<dbReference type="CDD" id="cd18793">
    <property type="entry name" value="SF2_C_SNF"/>
    <property type="match status" value="1"/>
</dbReference>
<dbReference type="InterPro" id="IPR049730">
    <property type="entry name" value="SNF2/RAD54-like_C"/>
</dbReference>
<dbReference type="SMART" id="SM00487">
    <property type="entry name" value="DEXDc"/>
    <property type="match status" value="1"/>
</dbReference>
<evidence type="ECO:0000256" key="1">
    <source>
        <dbReference type="ARBA" id="ARBA00022741"/>
    </source>
</evidence>
<organism evidence="6 7">
    <name type="scientific">Kwoniella shandongensis</name>
    <dbReference type="NCBI Taxonomy" id="1734106"/>
    <lineage>
        <taxon>Eukaryota</taxon>
        <taxon>Fungi</taxon>
        <taxon>Dikarya</taxon>
        <taxon>Basidiomycota</taxon>
        <taxon>Agaricomycotina</taxon>
        <taxon>Tremellomycetes</taxon>
        <taxon>Tremellales</taxon>
        <taxon>Cryptococcaceae</taxon>
        <taxon>Kwoniella</taxon>
    </lineage>
</organism>
<proteinExistence type="predicted"/>
<dbReference type="GO" id="GO:0004386">
    <property type="term" value="F:helicase activity"/>
    <property type="evidence" value="ECO:0007669"/>
    <property type="project" value="UniProtKB-KW"/>
</dbReference>
<dbReference type="InterPro" id="IPR000330">
    <property type="entry name" value="SNF2_N"/>
</dbReference>
<dbReference type="InterPro" id="IPR050628">
    <property type="entry name" value="SNF2_RAD54_helicase_TF"/>
</dbReference>
<dbReference type="Pfam" id="PF00271">
    <property type="entry name" value="Helicase_C"/>
    <property type="match status" value="1"/>
</dbReference>
<keyword evidence="1" id="KW-0547">Nucleotide-binding</keyword>
<dbReference type="AlphaFoldDB" id="A0A5M6C8I6"/>
<dbReference type="Gene3D" id="3.40.50.300">
    <property type="entry name" value="P-loop containing nucleotide triphosphate hydrolases"/>
    <property type="match status" value="1"/>
</dbReference>
<dbReference type="InterPro" id="IPR038718">
    <property type="entry name" value="SNF2-like_sf"/>
</dbReference>
<dbReference type="GO" id="GO:0005524">
    <property type="term" value="F:ATP binding"/>
    <property type="evidence" value="ECO:0007669"/>
    <property type="project" value="UniProtKB-KW"/>
</dbReference>
<protein>
    <submittedName>
        <fullName evidence="6">Uncharacterized protein</fullName>
    </submittedName>
</protein>
<keyword evidence="3" id="KW-0347">Helicase</keyword>
<evidence type="ECO:0000313" key="7">
    <source>
        <dbReference type="Proteomes" id="UP000322225"/>
    </source>
</evidence>
<dbReference type="Gene3D" id="3.40.50.10810">
    <property type="entry name" value="Tandem AAA-ATPase domain"/>
    <property type="match status" value="1"/>
</dbReference>
<dbReference type="InterPro" id="IPR027417">
    <property type="entry name" value="P-loop_NTPase"/>
</dbReference>
<dbReference type="OrthoDB" id="448448at2759"/>
<dbReference type="Proteomes" id="UP000322225">
    <property type="component" value="Chromosome 5"/>
</dbReference>
<reference evidence="6" key="2">
    <citation type="submission" date="2024-01" db="EMBL/GenBank/DDBJ databases">
        <title>Comparative genomics of Cryptococcus and Kwoniella reveals pathogenesis evolution and contrasting modes of karyotype evolution via chromosome fusion or intercentromeric recombination.</title>
        <authorList>
            <person name="Coelho M.A."/>
            <person name="David-Palma M."/>
            <person name="Shea T."/>
            <person name="Bowers K."/>
            <person name="McGinley-Smith S."/>
            <person name="Mohammad A.W."/>
            <person name="Gnirke A."/>
            <person name="Yurkov A.M."/>
            <person name="Nowrousian M."/>
            <person name="Sun S."/>
            <person name="Cuomo C.A."/>
            <person name="Heitman J."/>
        </authorList>
    </citation>
    <scope>NUCLEOTIDE SEQUENCE</scope>
    <source>
        <strain evidence="6">CBS 12478</strain>
    </source>
</reference>
<evidence type="ECO:0000256" key="2">
    <source>
        <dbReference type="ARBA" id="ARBA00022801"/>
    </source>
</evidence>
<dbReference type="KEGG" id="ksn:43585619"/>
<dbReference type="InterPro" id="IPR001650">
    <property type="entry name" value="Helicase_C-like"/>
</dbReference>
<dbReference type="SMART" id="SM00490">
    <property type="entry name" value="HELICc"/>
    <property type="match status" value="1"/>
</dbReference>
<dbReference type="GO" id="GO:0005634">
    <property type="term" value="C:nucleus"/>
    <property type="evidence" value="ECO:0007669"/>
    <property type="project" value="TreeGrafter"/>
</dbReference>
<accession>A0A5M6C8I6</accession>
<dbReference type="PROSITE" id="PS51194">
    <property type="entry name" value="HELICASE_CTER"/>
    <property type="match status" value="1"/>
</dbReference>
<dbReference type="GeneID" id="43585619"/>
<feature type="region of interest" description="Disordered" evidence="5">
    <location>
        <begin position="154"/>
        <end position="187"/>
    </location>
</feature>
<dbReference type="PANTHER" id="PTHR45626:SF17">
    <property type="entry name" value="HELICASE-LIKE TRANSCRIPTION FACTOR"/>
    <property type="match status" value="1"/>
</dbReference>
<dbReference type="Pfam" id="PF00176">
    <property type="entry name" value="SNF2-rel_dom"/>
    <property type="match status" value="1"/>
</dbReference>
<feature type="region of interest" description="Disordered" evidence="5">
    <location>
        <begin position="1"/>
        <end position="20"/>
    </location>
</feature>
<evidence type="ECO:0000256" key="5">
    <source>
        <dbReference type="SAM" id="MobiDB-lite"/>
    </source>
</evidence>
<dbReference type="PANTHER" id="PTHR45626">
    <property type="entry name" value="TRANSCRIPTION TERMINATION FACTOR 2-RELATED"/>
    <property type="match status" value="1"/>
</dbReference>
<keyword evidence="2" id="KW-0378">Hydrolase</keyword>
<keyword evidence="7" id="KW-1185">Reference proteome</keyword>
<evidence type="ECO:0000256" key="3">
    <source>
        <dbReference type="ARBA" id="ARBA00022806"/>
    </source>
</evidence>
<dbReference type="EMBL" id="CP144055">
    <property type="protein sequence ID" value="WWD18672.1"/>
    <property type="molecule type" value="Genomic_DNA"/>
</dbReference>
<dbReference type="GO" id="GO:0006281">
    <property type="term" value="P:DNA repair"/>
    <property type="evidence" value="ECO:0007669"/>
    <property type="project" value="TreeGrafter"/>
</dbReference>
<name>A0A5M6C8I6_9TREE</name>
<dbReference type="RefSeq" id="XP_031864404.1">
    <property type="nucleotide sequence ID" value="XM_032001514.1"/>
</dbReference>